<reference evidence="2" key="1">
    <citation type="submission" date="2023-02" db="EMBL/GenBank/DDBJ databases">
        <title>Colletotrichum kahawae CIFC_Que2 genome sequencing and assembly.</title>
        <authorList>
            <person name="Baroncelli R."/>
        </authorList>
    </citation>
    <scope>NUCLEOTIDE SEQUENCE</scope>
    <source>
        <strain evidence="2">CIFC_Que2</strain>
    </source>
</reference>
<proteinExistence type="predicted"/>
<evidence type="ECO:0000313" key="2">
    <source>
        <dbReference type="EMBL" id="KAK2736960.1"/>
    </source>
</evidence>
<organism evidence="2 3">
    <name type="scientific">Colletotrichum kahawae</name>
    <name type="common">Coffee berry disease fungus</name>
    <dbReference type="NCBI Taxonomy" id="34407"/>
    <lineage>
        <taxon>Eukaryota</taxon>
        <taxon>Fungi</taxon>
        <taxon>Dikarya</taxon>
        <taxon>Ascomycota</taxon>
        <taxon>Pezizomycotina</taxon>
        <taxon>Sordariomycetes</taxon>
        <taxon>Hypocreomycetidae</taxon>
        <taxon>Glomerellales</taxon>
        <taxon>Glomerellaceae</taxon>
        <taxon>Colletotrichum</taxon>
        <taxon>Colletotrichum gloeosporioides species complex</taxon>
    </lineage>
</organism>
<evidence type="ECO:0000313" key="3">
    <source>
        <dbReference type="Proteomes" id="UP001281614"/>
    </source>
</evidence>
<evidence type="ECO:0000256" key="1">
    <source>
        <dbReference type="SAM" id="MobiDB-lite"/>
    </source>
</evidence>
<feature type="region of interest" description="Disordered" evidence="1">
    <location>
        <begin position="47"/>
        <end position="83"/>
    </location>
</feature>
<accession>A0AAD9Y5E8</accession>
<protein>
    <submittedName>
        <fullName evidence="2">Uncharacterized protein</fullName>
    </submittedName>
</protein>
<keyword evidence="3" id="KW-1185">Reference proteome</keyword>
<sequence length="176" mass="19719">MDLLRLKQTTNVMHLPDIFIPEILLRTQLIIALNSGPHSIANSHDTRNADFVPNSAQTAKSRPPPPPRRLANARAKGCPRPRRVAHPRRLRGIPLTSSQGRGQGGHTLRRNAKFVATLRRFMQPANVRIWDCCDAAGLATGRFHPSTTHKHNPPTISYTLAKRTHREARFGTFKAH</sequence>
<dbReference type="AlphaFoldDB" id="A0AAD9Y5E8"/>
<dbReference type="Proteomes" id="UP001281614">
    <property type="component" value="Unassembled WGS sequence"/>
</dbReference>
<gene>
    <name evidence="2" type="ORF">CKAH01_07647</name>
</gene>
<comment type="caution">
    <text evidence="2">The sequence shown here is derived from an EMBL/GenBank/DDBJ whole genome shotgun (WGS) entry which is preliminary data.</text>
</comment>
<dbReference type="EMBL" id="VYYT01000411">
    <property type="protein sequence ID" value="KAK2736960.1"/>
    <property type="molecule type" value="Genomic_DNA"/>
</dbReference>
<name>A0AAD9Y5E8_COLKA</name>